<dbReference type="InterPro" id="IPR051970">
    <property type="entry name" value="TEL2_Regulation"/>
</dbReference>
<sequence length="1088" mass="116751">MPVAATPDTPSSSSLSARLAEPLSSTDELLDLLLPPLQSLSLLSDRPSLAQRPARLPFTFQAERFARRPLGLVQKVLVEKVWPEWEGALVAEEGAAGLVVFERFFVPPPTAFASTSSDASSNGAAVAISAYSVLSSVLSSKTVSALPPRSVEIALDLLAKLSSTFNIEELYLTTVGSSGSGKNVDTAEPEEEGSFADPAAISRWETTQRVLLGVPTRAANAWGVMQGKGKKVAREFPQELHPDSFMTASARSLANLVWRLANDPTIPVSRSALSSSLPSLTSGSTLDVLLSLVIPRLLPPETFPAPADILLRRQRHIDIWRAVTDELSERDLQRFMRAIVVLMTQKLRSKAGGTVLQQARAAAFVLDSFFGALDPANKATWKPALAVFFDVRGSFDNDLTPLLAVSWAAETAARIELLKEVLKVWGNAEEIRAGLDSRRLYLTTLVLTFLVSLPPLQPDLVTLSRSPNFLSAVSTHLSLVAPLQRLLGMLVAEIVSQRTVDPKGELKPLDFGAEIWAGDSSEKRTTRQLRGVLAQVETAAAGQVEGWQHVLRRLSSTETHPPQAPAPLVNRAPLKPTSVEEPPVQPANPKRPMISIIGDGDSDDDFEPLPLPPGPSEATLEALASDDPALYHSAFPSQQAATAGPAGGASHTRKRGKLRPPVYIPELVAYLKGEDPQGAKEEADGEAERVEMGLKEGEALVRRKAGWGGELRENAVDLAFALMGLHNKFELDDFEQQKQAILVALLVACPTEVAPAVIEQCFTNSYSLTQRHVLLAALALAARELAGLPTPTSAPKSRIADRDEQFPSKRLPPQLHRRLASASTESDGPVEALSANLTRMALSGAREDAETSLPEAAREKLLKVRGTTRRSARLDLAQDTSSTPTFASIAAESFILPLINRFWLYLRDTATSSLAGRQTQSVGPYAGGTPALMLLEPMLLAKFLATLAVLVHAARHWPAFLAVIVPETLAFVLAIKPAQPFAVASARAVEEDAGLDTDLVVSSALELVLVALDATVQLDGGKTLMSSSAANGEGGAIVADVKDWAEEVFEREERRGGQVGVGRPGRAAAGVLLRVDEIVGRWRVAVGW</sequence>
<dbReference type="GO" id="GO:0005829">
    <property type="term" value="C:cytosol"/>
    <property type="evidence" value="ECO:0007669"/>
    <property type="project" value="TreeGrafter"/>
</dbReference>
<feature type="compositionally biased region" description="Basic and acidic residues" evidence="2">
    <location>
        <begin position="798"/>
        <end position="807"/>
    </location>
</feature>
<evidence type="ECO:0000259" key="3">
    <source>
        <dbReference type="Pfam" id="PF10193"/>
    </source>
</evidence>
<comment type="similarity">
    <text evidence="1">Belongs to the TEL2 family.</text>
</comment>
<feature type="region of interest" description="Disordered" evidence="2">
    <location>
        <begin position="790"/>
        <end position="826"/>
    </location>
</feature>
<dbReference type="AlphaFoldDB" id="A0A061BGJ4"/>
<dbReference type="InterPro" id="IPR019337">
    <property type="entry name" value="Telomere_length_regulation_dom"/>
</dbReference>
<dbReference type="PANTHER" id="PTHR15830">
    <property type="entry name" value="TELOMERE LENGTH REGULATION PROTEIN TEL2 FAMILY MEMBER"/>
    <property type="match status" value="1"/>
</dbReference>
<dbReference type="GO" id="GO:0051879">
    <property type="term" value="F:Hsp90 protein binding"/>
    <property type="evidence" value="ECO:0007669"/>
    <property type="project" value="TreeGrafter"/>
</dbReference>
<proteinExistence type="inferred from homology"/>
<dbReference type="OrthoDB" id="10254187at2759"/>
<dbReference type="EMBL" id="LK052958">
    <property type="protein sequence ID" value="CDR49088.1"/>
    <property type="molecule type" value="Genomic_DNA"/>
</dbReference>
<dbReference type="InterPro" id="IPR038528">
    <property type="entry name" value="TEL2_C_sf"/>
</dbReference>
<feature type="region of interest" description="Disordered" evidence="2">
    <location>
        <begin position="556"/>
        <end position="591"/>
    </location>
</feature>
<organism evidence="4">
    <name type="scientific">Rhodotorula toruloides</name>
    <name type="common">Yeast</name>
    <name type="synonym">Rhodosporidium toruloides</name>
    <dbReference type="NCBI Taxonomy" id="5286"/>
    <lineage>
        <taxon>Eukaryota</taxon>
        <taxon>Fungi</taxon>
        <taxon>Dikarya</taxon>
        <taxon>Basidiomycota</taxon>
        <taxon>Pucciniomycotina</taxon>
        <taxon>Microbotryomycetes</taxon>
        <taxon>Sporidiobolales</taxon>
        <taxon>Sporidiobolaceae</taxon>
        <taxon>Rhodotorula</taxon>
    </lineage>
</organism>
<evidence type="ECO:0000256" key="2">
    <source>
        <dbReference type="SAM" id="MobiDB-lite"/>
    </source>
</evidence>
<evidence type="ECO:0000256" key="1">
    <source>
        <dbReference type="ARBA" id="ARBA00006133"/>
    </source>
</evidence>
<protein>
    <submittedName>
        <fullName evidence="4">RHTO0S23e00386g1_1</fullName>
    </submittedName>
</protein>
<dbReference type="GO" id="GO:0042162">
    <property type="term" value="F:telomeric DNA binding"/>
    <property type="evidence" value="ECO:0007669"/>
    <property type="project" value="TreeGrafter"/>
</dbReference>
<dbReference type="GO" id="GO:0051083">
    <property type="term" value="P:'de novo' cotranslational protein folding"/>
    <property type="evidence" value="ECO:0007669"/>
    <property type="project" value="TreeGrafter"/>
</dbReference>
<accession>A0A061BGJ4</accession>
<dbReference type="PANTHER" id="PTHR15830:SF10">
    <property type="entry name" value="TELOMERE LENGTH REGULATION PROTEIN TEL2 HOMOLOG"/>
    <property type="match status" value="1"/>
</dbReference>
<feature type="domain" description="Telomere length regulation protein conserved" evidence="3">
    <location>
        <begin position="661"/>
        <end position="782"/>
    </location>
</feature>
<dbReference type="Pfam" id="PF10193">
    <property type="entry name" value="Telomere_reg-2"/>
    <property type="match status" value="1"/>
</dbReference>
<name>A0A061BGJ4_RHOTO</name>
<reference evidence="4" key="1">
    <citation type="journal article" date="2014" name="Genome Announc.">
        <title>Draft genome sequence of Rhodosporidium toruloides CECT1137, an oleaginous yeast of biotechnological interest.</title>
        <authorList>
            <person name="Morin N."/>
            <person name="Calcas X."/>
            <person name="Devillers H."/>
            <person name="Durrens P."/>
            <person name="Sherman D.J."/>
            <person name="Nicaud J.-M."/>
            <person name="Neuveglise C."/>
        </authorList>
    </citation>
    <scope>NUCLEOTIDE SEQUENCE</scope>
    <source>
        <strain evidence="4">CECT1137</strain>
    </source>
</reference>
<evidence type="ECO:0000313" key="4">
    <source>
        <dbReference type="EMBL" id="CDR49088.1"/>
    </source>
</evidence>
<feature type="region of interest" description="Disordered" evidence="2">
    <location>
        <begin position="1"/>
        <end position="20"/>
    </location>
</feature>
<gene>
    <name evidence="4" type="ORF">RHTO0S_23e00386g</name>
</gene>
<dbReference type="Gene3D" id="1.25.40.720">
    <property type="entry name" value="Telomere length regulation protein 2, C-terminal domain"/>
    <property type="match status" value="1"/>
</dbReference>